<gene>
    <name evidence="5" type="ORF">VVAX_05702</name>
</gene>
<dbReference type="PANTHER" id="PTHR47691">
    <property type="entry name" value="REGULATOR-RELATED"/>
    <property type="match status" value="1"/>
</dbReference>
<name>A0A679JKA4_VARPD</name>
<reference evidence="5" key="1">
    <citation type="submission" date="2019-12" db="EMBL/GenBank/DDBJ databases">
        <authorList>
            <person name="Cremers G."/>
        </authorList>
    </citation>
    <scope>NUCLEOTIDE SEQUENCE</scope>
    <source>
        <strain evidence="5">Vvax</strain>
    </source>
</reference>
<dbReference type="GO" id="GO:0003677">
    <property type="term" value="F:DNA binding"/>
    <property type="evidence" value="ECO:0007669"/>
    <property type="project" value="UniProtKB-UniRule"/>
</dbReference>
<evidence type="ECO:0000256" key="1">
    <source>
        <dbReference type="ARBA" id="ARBA00023125"/>
    </source>
</evidence>
<dbReference type="SUPFAM" id="SSF46894">
    <property type="entry name" value="C-terminal effector domain of the bipartite response regulators"/>
    <property type="match status" value="1"/>
</dbReference>
<evidence type="ECO:0000259" key="4">
    <source>
        <dbReference type="PROSITE" id="PS51755"/>
    </source>
</evidence>
<sequence length="912" mass="99696">MPEADAAAATDAGGAIAWRFGSFVLREDQRRLERHGRPVRLGSRAYGLLLELLKRAGEIVSKDQLLAAVWPDVVVEEASVRVHMSILRKALGEPDDGNGCLEWISNIPLRGYCFRGRVRREVVRSNGSLAEHAHESDEAAPAGLPARFTKLIGRDAEMERLLAMLSSHRLVTLVGAGGVGKTCVAVRVADRYRERHACAVRFIDLAPLTSQDHVLTTMARAIGVRGGVPDIEQAIVQRLENASALLLVDNCEHVIETLAPLLHRFLVALPNLRIFATSREVLRVEGEHVLRLQPLAVQKQAPASLAEALHSPAVQLLVERAHAAGAGAFDDASGGPLSRICRQVDGIPLAIELVAARLGAQAASDLAFRLNDHMRLHSALRHPALPRQRTLAATLDWSIGLLNPSELLLFRMLSVFRAHFDVEAALGVVANELDPDVASDALISLAGKSLVVYDPGSEAHAPYRLLDTTRSYAHVLLVRAGEHEMVSRRHARLMQDLMGSATADLALLDAHEWLQRYGGLLDDVRAALDASLAQREDTAIAGALTIASAPLWFRLSEVGEYRDRVQAALDYVRALPQPDLLTAGWLQLALYNALWHTGGSVADMTQACERALETALQFRVGSLEFQARWGLCALNVTRGDYPSALTHAQGLSAYAMQSESEVARNLSHRMLALASFFCGELADARTHAEAAMDVDGATRRNQGNTFQPDARTTAMAILARTLWIEGDARLAMAMAVRCMDEAAALGHAMSLCVALFWICPVAIWAQERAVARAWVDTMLRETQAKGFDYWHEWAQCYDDALRLEEVVDRGAHVREVAGRLAKMDDPRSEMLVTFCDEWVDGRLVARAMRGGGQWSAAEVYRAAGLRHARQGHASEAEALYRRSLDLARAQGAVAWERRAAGALDTLRDAKAA</sequence>
<dbReference type="AlphaFoldDB" id="A0A679JKA4"/>
<keyword evidence="3" id="KW-1133">Transmembrane helix</keyword>
<dbReference type="InterPro" id="IPR058852">
    <property type="entry name" value="HTH_77"/>
</dbReference>
<dbReference type="PRINTS" id="PR00364">
    <property type="entry name" value="DISEASERSIST"/>
</dbReference>
<feature type="domain" description="OmpR/PhoB-type" evidence="4">
    <location>
        <begin position="15"/>
        <end position="116"/>
    </location>
</feature>
<dbReference type="PANTHER" id="PTHR47691:SF3">
    <property type="entry name" value="HTH-TYPE TRANSCRIPTIONAL REGULATOR RV0890C-RELATED"/>
    <property type="match status" value="1"/>
</dbReference>
<dbReference type="EMBL" id="LR743508">
    <property type="protein sequence ID" value="CAA2109431.1"/>
    <property type="molecule type" value="Genomic_DNA"/>
</dbReference>
<organism evidence="5">
    <name type="scientific">Variovorax paradoxus</name>
    <dbReference type="NCBI Taxonomy" id="34073"/>
    <lineage>
        <taxon>Bacteria</taxon>
        <taxon>Pseudomonadati</taxon>
        <taxon>Pseudomonadota</taxon>
        <taxon>Betaproteobacteria</taxon>
        <taxon>Burkholderiales</taxon>
        <taxon>Comamonadaceae</taxon>
        <taxon>Variovorax</taxon>
    </lineage>
</organism>
<accession>A0A679JKA4</accession>
<dbReference type="InterPro" id="IPR027417">
    <property type="entry name" value="P-loop_NTPase"/>
</dbReference>
<dbReference type="InterPro" id="IPR049945">
    <property type="entry name" value="AAA_22"/>
</dbReference>
<protein>
    <submittedName>
        <fullName evidence="5">HTH-type transcriptional regulator</fullName>
    </submittedName>
</protein>
<proteinExistence type="predicted"/>
<dbReference type="InterPro" id="IPR016032">
    <property type="entry name" value="Sig_transdc_resp-reg_C-effctor"/>
</dbReference>
<dbReference type="Gene3D" id="3.40.50.300">
    <property type="entry name" value="P-loop containing nucleotide triphosphate hydrolases"/>
    <property type="match status" value="1"/>
</dbReference>
<keyword evidence="3" id="KW-0812">Transmembrane</keyword>
<dbReference type="SUPFAM" id="SSF52540">
    <property type="entry name" value="P-loop containing nucleoside triphosphate hydrolases"/>
    <property type="match status" value="1"/>
</dbReference>
<dbReference type="Pfam" id="PF00486">
    <property type="entry name" value="Trans_reg_C"/>
    <property type="match status" value="1"/>
</dbReference>
<dbReference type="CDD" id="cd00383">
    <property type="entry name" value="trans_reg_C"/>
    <property type="match status" value="1"/>
</dbReference>
<dbReference type="Pfam" id="PF25872">
    <property type="entry name" value="HTH_77"/>
    <property type="match status" value="1"/>
</dbReference>
<evidence type="ECO:0000256" key="3">
    <source>
        <dbReference type="SAM" id="Phobius"/>
    </source>
</evidence>
<dbReference type="GO" id="GO:0016887">
    <property type="term" value="F:ATP hydrolysis activity"/>
    <property type="evidence" value="ECO:0007669"/>
    <property type="project" value="InterPro"/>
</dbReference>
<dbReference type="GO" id="GO:0000160">
    <property type="term" value="P:phosphorelay signal transduction system"/>
    <property type="evidence" value="ECO:0007669"/>
    <property type="project" value="InterPro"/>
</dbReference>
<dbReference type="Pfam" id="PF13401">
    <property type="entry name" value="AAA_22"/>
    <property type="match status" value="1"/>
</dbReference>
<keyword evidence="1 2" id="KW-0238">DNA-binding</keyword>
<dbReference type="PROSITE" id="PS51755">
    <property type="entry name" value="OMPR_PHOB"/>
    <property type="match status" value="1"/>
</dbReference>
<dbReference type="GO" id="GO:0006355">
    <property type="term" value="P:regulation of DNA-templated transcription"/>
    <property type="evidence" value="ECO:0007669"/>
    <property type="project" value="InterPro"/>
</dbReference>
<evidence type="ECO:0000256" key="2">
    <source>
        <dbReference type="PROSITE-ProRule" id="PRU01091"/>
    </source>
</evidence>
<dbReference type="InterPro" id="IPR036388">
    <property type="entry name" value="WH-like_DNA-bd_sf"/>
</dbReference>
<dbReference type="RefSeq" id="WP_339093388.1">
    <property type="nucleotide sequence ID" value="NZ_LR743508.1"/>
</dbReference>
<keyword evidence="3" id="KW-0472">Membrane</keyword>
<feature type="transmembrane region" description="Helical" evidence="3">
    <location>
        <begin position="744"/>
        <end position="765"/>
    </location>
</feature>
<dbReference type="Gene3D" id="1.10.10.10">
    <property type="entry name" value="Winged helix-like DNA-binding domain superfamily/Winged helix DNA-binding domain"/>
    <property type="match status" value="1"/>
</dbReference>
<feature type="DNA-binding region" description="OmpR/PhoB-type" evidence="2">
    <location>
        <begin position="15"/>
        <end position="116"/>
    </location>
</feature>
<dbReference type="InterPro" id="IPR001867">
    <property type="entry name" value="OmpR/PhoB-type_DNA-bd"/>
</dbReference>
<evidence type="ECO:0000313" key="5">
    <source>
        <dbReference type="EMBL" id="CAA2109431.1"/>
    </source>
</evidence>
<dbReference type="SMART" id="SM00862">
    <property type="entry name" value="Trans_reg_C"/>
    <property type="match status" value="1"/>
</dbReference>